<sequence>MLKGVASTYTWSQSDLEDLGPPSSSTRAQKPDASQVPSSSAHQQSLSISLDFLKHGGDESDSHQARKETHRAVAPPSPSAAWQASPRPTSLSRHLSNKAINQQQSVPGSIPIGGGYSPSSNQHSAGSPFSSGHSDAHSPWAVGGEHSQSWYRRTSNLVEASDPVVLSSSQRSNRDRSLSRGSAWHQEGSTNGNSNGIPAFGTSPHSVDADSKSVSGFPGSVDSPASDSSHKFWPPDVRRGHLAPALLRSQSSNATSSNGSLRGMAASPNLGFVPWALNAPDPITRQSTDGSSGRSASQQNRRGPSPSRSDARDYTSSPRVLETMPEGIEHHAISSLGIGEQNQQSYHPARLRQRSSSSAAAYGDPHDHALAQHQYQPQISPRVGDGHRELSSSGGAGGGGVGHSWEDGGGETARQSPVERRSALAGYGDHPATYQDRHGPSFFGSESRRHSFSTPADSALGAGAMGYGPAASRRAVGFEPVAESSGPTRSASLDRGGLAYLESETPRAPDRAGNQGFSEDDLTTDLGQLNAELDKISAEQQEFDARAARGATAGGAGIGIGMRVPSSQAAATGVHASSMPPLFGQQYGSPPDWASVISDEANGVGSGNGFGLSPNAKAFAVGGGGPGSAWANQQHHHHHHQQQSIPFGAYPQPTSPFPHINHQQQSHHVAQPHPYGGQQPPQLSMAPPPPSGMLNEWALHSLATLAPSAGGGAAAPGTPGFAPPPGSSNAGPSTLQDLGRGVPLSNLPLDTRLYIVGFKQGRTDLFFKPLEAMRADGEVIRRDDLVIVEADRGKDVGRVLNDALTVESVRNFIAVQANEAAGASAPSSGGPSTPGLPGAASAGTNLTNGPAPSAASSLGSRAAIAARSINPKRLYSKASPSDTSLLASKAADEERALAMCIAKVSARNLPMRVLAAELQWDRRKLTFYYTAASRVDFRALVADLFKIWKLRVWMFDVGNRRDQRDWLNLGGGPQMPGQGMGMMQQQSYQTGMGMDGGGGQPRQVPDWGVPLEGTAGSSAGRVR</sequence>
<feature type="compositionally biased region" description="Low complexity" evidence="2">
    <location>
        <begin position="38"/>
        <end position="50"/>
    </location>
</feature>
<dbReference type="RefSeq" id="XP_025363210.1">
    <property type="nucleotide sequence ID" value="XM_025508830.1"/>
</dbReference>
<feature type="compositionally biased region" description="Polar residues" evidence="2">
    <location>
        <begin position="187"/>
        <end position="196"/>
    </location>
</feature>
<feature type="compositionally biased region" description="Low complexity" evidence="2">
    <location>
        <begin position="249"/>
        <end position="260"/>
    </location>
</feature>
<feature type="compositionally biased region" description="Basic and acidic residues" evidence="2">
    <location>
        <begin position="52"/>
        <end position="71"/>
    </location>
</feature>
<feature type="region of interest" description="Disordered" evidence="2">
    <location>
        <begin position="821"/>
        <end position="856"/>
    </location>
</feature>
<dbReference type="Pfam" id="PF04468">
    <property type="entry name" value="PSP1"/>
    <property type="match status" value="1"/>
</dbReference>
<dbReference type="InterPro" id="IPR007557">
    <property type="entry name" value="PSP1_C"/>
</dbReference>
<dbReference type="InterPro" id="IPR047767">
    <property type="entry name" value="PSP1-like"/>
</dbReference>
<feature type="compositionally biased region" description="Polar residues" evidence="2">
    <location>
        <begin position="89"/>
        <end position="106"/>
    </location>
</feature>
<feature type="region of interest" description="Disordered" evidence="2">
    <location>
        <begin position="709"/>
        <end position="739"/>
    </location>
</feature>
<accession>A0A316UUY7</accession>
<dbReference type="EMBL" id="KZ819665">
    <property type="protein sequence ID" value="PWN28598.1"/>
    <property type="molecule type" value="Genomic_DNA"/>
</dbReference>
<proteinExistence type="predicted"/>
<feature type="region of interest" description="Disordered" evidence="2">
    <location>
        <begin position="994"/>
        <end position="1023"/>
    </location>
</feature>
<organism evidence="4 5">
    <name type="scientific">Jaminaea rosea</name>
    <dbReference type="NCBI Taxonomy" id="1569628"/>
    <lineage>
        <taxon>Eukaryota</taxon>
        <taxon>Fungi</taxon>
        <taxon>Dikarya</taxon>
        <taxon>Basidiomycota</taxon>
        <taxon>Ustilaginomycotina</taxon>
        <taxon>Exobasidiomycetes</taxon>
        <taxon>Microstromatales</taxon>
        <taxon>Microstromatales incertae sedis</taxon>
        <taxon>Jaminaea</taxon>
    </lineage>
</organism>
<dbReference type="PROSITE" id="PS51411">
    <property type="entry name" value="PSP1_C"/>
    <property type="match status" value="1"/>
</dbReference>
<keyword evidence="1" id="KW-0175">Coiled coil</keyword>
<dbReference type="OrthoDB" id="243127at2759"/>
<evidence type="ECO:0000259" key="3">
    <source>
        <dbReference type="PROSITE" id="PS51411"/>
    </source>
</evidence>
<reference evidence="4 5" key="1">
    <citation type="journal article" date="2018" name="Mol. Biol. Evol.">
        <title>Broad Genomic Sampling Reveals a Smut Pathogenic Ancestry of the Fungal Clade Ustilaginomycotina.</title>
        <authorList>
            <person name="Kijpornyongpan T."/>
            <person name="Mondo S.J."/>
            <person name="Barry K."/>
            <person name="Sandor L."/>
            <person name="Lee J."/>
            <person name="Lipzen A."/>
            <person name="Pangilinan J."/>
            <person name="LaButti K."/>
            <person name="Hainaut M."/>
            <person name="Henrissat B."/>
            <person name="Grigoriev I.V."/>
            <person name="Spatafora J.W."/>
            <person name="Aime M.C."/>
        </authorList>
    </citation>
    <scope>NUCLEOTIDE SEQUENCE [LARGE SCALE GENOMIC DNA]</scope>
    <source>
        <strain evidence="4 5">MCA 5214</strain>
    </source>
</reference>
<name>A0A316UUY7_9BASI</name>
<feature type="compositionally biased region" description="Polar residues" evidence="2">
    <location>
        <begin position="121"/>
        <end position="133"/>
    </location>
</feature>
<evidence type="ECO:0000313" key="4">
    <source>
        <dbReference type="EMBL" id="PWN28598.1"/>
    </source>
</evidence>
<keyword evidence="5" id="KW-1185">Reference proteome</keyword>
<feature type="region of interest" description="Disordered" evidence="2">
    <location>
        <begin position="243"/>
        <end position="262"/>
    </location>
</feature>
<gene>
    <name evidence="4" type="ORF">BDZ90DRAFT_274261</name>
</gene>
<feature type="region of interest" description="Disordered" evidence="2">
    <location>
        <begin position="379"/>
        <end position="458"/>
    </location>
</feature>
<dbReference type="PANTHER" id="PTHR43830:SF3">
    <property type="entry name" value="PROTEIN PSP1"/>
    <property type="match status" value="1"/>
</dbReference>
<dbReference type="PANTHER" id="PTHR43830">
    <property type="entry name" value="PROTEIN PSP1"/>
    <property type="match status" value="1"/>
</dbReference>
<dbReference type="Proteomes" id="UP000245884">
    <property type="component" value="Unassembled WGS sequence"/>
</dbReference>
<feature type="region of interest" description="Disordered" evidence="2">
    <location>
        <begin position="277"/>
        <end position="317"/>
    </location>
</feature>
<feature type="region of interest" description="Disordered" evidence="2">
    <location>
        <begin position="625"/>
        <end position="695"/>
    </location>
</feature>
<feature type="domain" description="PSP1 C-terminal" evidence="3">
    <location>
        <begin position="872"/>
        <end position="957"/>
    </location>
</feature>
<feature type="region of interest" description="Disordered" evidence="2">
    <location>
        <begin position="1"/>
        <end position="237"/>
    </location>
</feature>
<dbReference type="GeneID" id="37030653"/>
<feature type="compositionally biased region" description="Polar residues" evidence="2">
    <location>
        <begin position="146"/>
        <end position="158"/>
    </location>
</feature>
<evidence type="ECO:0000256" key="2">
    <source>
        <dbReference type="SAM" id="MobiDB-lite"/>
    </source>
</evidence>
<dbReference type="GO" id="GO:0005737">
    <property type="term" value="C:cytoplasm"/>
    <property type="evidence" value="ECO:0007669"/>
    <property type="project" value="TreeGrafter"/>
</dbReference>
<feature type="compositionally biased region" description="Low complexity" evidence="2">
    <location>
        <begin position="79"/>
        <end position="88"/>
    </location>
</feature>
<evidence type="ECO:0000313" key="5">
    <source>
        <dbReference type="Proteomes" id="UP000245884"/>
    </source>
</evidence>
<feature type="compositionally biased region" description="Low complexity" evidence="2">
    <location>
        <begin position="671"/>
        <end position="685"/>
    </location>
</feature>
<feature type="region of interest" description="Disordered" evidence="2">
    <location>
        <begin position="342"/>
        <end position="364"/>
    </location>
</feature>
<feature type="coiled-coil region" evidence="1">
    <location>
        <begin position="519"/>
        <end position="546"/>
    </location>
</feature>
<feature type="compositionally biased region" description="Polar residues" evidence="2">
    <location>
        <begin position="284"/>
        <end position="317"/>
    </location>
</feature>
<dbReference type="AlphaFoldDB" id="A0A316UUY7"/>
<protein>
    <recommendedName>
        <fullName evidence="3">PSP1 C-terminal domain-containing protein</fullName>
    </recommendedName>
</protein>
<evidence type="ECO:0000256" key="1">
    <source>
        <dbReference type="SAM" id="Coils"/>
    </source>
</evidence>